<proteinExistence type="predicted"/>
<reference evidence="5 6" key="1">
    <citation type="submission" date="2019-07" db="EMBL/GenBank/DDBJ databases">
        <title>Whole genome shotgun sequence of Brevifollis gellanilyticus NBRC 108608.</title>
        <authorList>
            <person name="Hosoyama A."/>
            <person name="Uohara A."/>
            <person name="Ohji S."/>
            <person name="Ichikawa N."/>
        </authorList>
    </citation>
    <scope>NUCLEOTIDE SEQUENCE [LARGE SCALE GENOMIC DNA]</scope>
    <source>
        <strain evidence="5 6">NBRC 108608</strain>
    </source>
</reference>
<gene>
    <name evidence="5" type="ORF">BGE01nite_45810</name>
</gene>
<evidence type="ECO:0000256" key="3">
    <source>
        <dbReference type="ARBA" id="ARBA00023163"/>
    </source>
</evidence>
<keyword evidence="2" id="KW-0238">DNA-binding</keyword>
<evidence type="ECO:0000313" key="5">
    <source>
        <dbReference type="EMBL" id="GEP45290.1"/>
    </source>
</evidence>
<dbReference type="RefSeq" id="WP_170266990.1">
    <property type="nucleotide sequence ID" value="NZ_BKAG01000046.1"/>
</dbReference>
<name>A0A512MEX1_9BACT</name>
<dbReference type="InterPro" id="IPR037923">
    <property type="entry name" value="HTH-like"/>
</dbReference>
<protein>
    <recommendedName>
        <fullName evidence="4">HTH araC/xylS-type domain-containing protein</fullName>
    </recommendedName>
</protein>
<keyword evidence="6" id="KW-1185">Reference proteome</keyword>
<dbReference type="AlphaFoldDB" id="A0A512MEX1"/>
<dbReference type="GO" id="GO:0043565">
    <property type="term" value="F:sequence-specific DNA binding"/>
    <property type="evidence" value="ECO:0007669"/>
    <property type="project" value="InterPro"/>
</dbReference>
<dbReference type="Pfam" id="PF12833">
    <property type="entry name" value="HTH_18"/>
    <property type="match status" value="1"/>
</dbReference>
<sequence length="277" mass="31671">MSTKPSILSVVPVGAAHRVQGHRAVTLPGVTVDILTTRQIELQQWELHRLNDPYWRLYWPMEEGGIIEINEEVTALKPGTVYLIPPHTTFSTTTSQPFSKWYSHFNLGPLADRAAPGIYAFPVTAPLRTLLREVIKLGDQPGKASFPWVSILLVTELVKKLPVSVWEQQRLDPRVLKAMEFMNQHLGLKLTAEQIARHAGLSVRNLNHLFQQELHLPPMRVLLDYRLDEACRLLRHTDDSIENIAEDCGLVNRHYFSRMLRQYRNTSPAAYRQESLG</sequence>
<accession>A0A512MEX1</accession>
<evidence type="ECO:0000259" key="4">
    <source>
        <dbReference type="PROSITE" id="PS01124"/>
    </source>
</evidence>
<organism evidence="5 6">
    <name type="scientific">Brevifollis gellanilyticus</name>
    <dbReference type="NCBI Taxonomy" id="748831"/>
    <lineage>
        <taxon>Bacteria</taxon>
        <taxon>Pseudomonadati</taxon>
        <taxon>Verrucomicrobiota</taxon>
        <taxon>Verrucomicrobiia</taxon>
        <taxon>Verrucomicrobiales</taxon>
        <taxon>Verrucomicrobiaceae</taxon>
    </lineage>
</organism>
<dbReference type="InterPro" id="IPR009057">
    <property type="entry name" value="Homeodomain-like_sf"/>
</dbReference>
<keyword evidence="3" id="KW-0804">Transcription</keyword>
<dbReference type="PANTHER" id="PTHR43280">
    <property type="entry name" value="ARAC-FAMILY TRANSCRIPTIONAL REGULATOR"/>
    <property type="match status" value="1"/>
</dbReference>
<dbReference type="PROSITE" id="PS01124">
    <property type="entry name" value="HTH_ARAC_FAMILY_2"/>
    <property type="match status" value="1"/>
</dbReference>
<dbReference type="SUPFAM" id="SSF51215">
    <property type="entry name" value="Regulatory protein AraC"/>
    <property type="match status" value="1"/>
</dbReference>
<dbReference type="SMART" id="SM00342">
    <property type="entry name" value="HTH_ARAC"/>
    <property type="match status" value="1"/>
</dbReference>
<dbReference type="PANTHER" id="PTHR43280:SF2">
    <property type="entry name" value="HTH-TYPE TRANSCRIPTIONAL REGULATOR EXSA"/>
    <property type="match status" value="1"/>
</dbReference>
<dbReference type="SUPFAM" id="SSF46689">
    <property type="entry name" value="Homeodomain-like"/>
    <property type="match status" value="2"/>
</dbReference>
<dbReference type="GO" id="GO:0003700">
    <property type="term" value="F:DNA-binding transcription factor activity"/>
    <property type="evidence" value="ECO:0007669"/>
    <property type="project" value="InterPro"/>
</dbReference>
<evidence type="ECO:0000256" key="2">
    <source>
        <dbReference type="ARBA" id="ARBA00023125"/>
    </source>
</evidence>
<dbReference type="EMBL" id="BKAG01000046">
    <property type="protein sequence ID" value="GEP45290.1"/>
    <property type="molecule type" value="Genomic_DNA"/>
</dbReference>
<evidence type="ECO:0000313" key="6">
    <source>
        <dbReference type="Proteomes" id="UP000321577"/>
    </source>
</evidence>
<dbReference type="Gene3D" id="1.10.10.60">
    <property type="entry name" value="Homeodomain-like"/>
    <property type="match status" value="2"/>
</dbReference>
<comment type="caution">
    <text evidence="5">The sequence shown here is derived from an EMBL/GenBank/DDBJ whole genome shotgun (WGS) entry which is preliminary data.</text>
</comment>
<dbReference type="Proteomes" id="UP000321577">
    <property type="component" value="Unassembled WGS sequence"/>
</dbReference>
<evidence type="ECO:0000256" key="1">
    <source>
        <dbReference type="ARBA" id="ARBA00023015"/>
    </source>
</evidence>
<keyword evidence="1" id="KW-0805">Transcription regulation</keyword>
<feature type="domain" description="HTH araC/xylS-type" evidence="4">
    <location>
        <begin position="176"/>
        <end position="274"/>
    </location>
</feature>
<dbReference type="InterPro" id="IPR018060">
    <property type="entry name" value="HTH_AraC"/>
</dbReference>